<keyword evidence="11" id="KW-0282">Flagellum</keyword>
<keyword evidence="11" id="KW-0966">Cell projection</keyword>
<gene>
    <name evidence="11" type="primary">fliY</name>
    <name evidence="11" type="ORF">ENJ67_03825</name>
</gene>
<evidence type="ECO:0000256" key="2">
    <source>
        <dbReference type="ARBA" id="ARBA00009226"/>
    </source>
</evidence>
<dbReference type="Pfam" id="PF13690">
    <property type="entry name" value="CheX"/>
    <property type="match status" value="1"/>
</dbReference>
<sequence length="291" mass="31762">MSDFMKLFEEETVGTIEALVGAAPSLELKEEQELSIISNIVPPIVLVKIKVSGDVDADVMVALPPSLAAALSDMMMGEEPSERDDVNDDDIDAAKEIVSNIFGAISNALSAQKELPVLSFSVENIELIKDDEEVSLESFSRMFVYKFALESINSLLMFIIDDKLYNALYGASTEEESVSQSSAASMTSSQGNCEDESLNLSSEEMKNIALIMDVKLPVRVRIGKKRMLLKDVLNMDIGSVIELNQLANDPLEILVDNHVIAQGEVVIVDGNFGVQITTIGTKKERLNQLKG</sequence>
<feature type="domain" description="Chemotaxis phosphatase CheX-like" evidence="10">
    <location>
        <begin position="46"/>
        <end position="111"/>
    </location>
</feature>
<dbReference type="Gene3D" id="3.40.1550.10">
    <property type="entry name" value="CheC-like"/>
    <property type="match status" value="1"/>
</dbReference>
<dbReference type="GO" id="GO:0009425">
    <property type="term" value="C:bacterial-type flagellum basal body"/>
    <property type="evidence" value="ECO:0007669"/>
    <property type="project" value="InterPro"/>
</dbReference>
<evidence type="ECO:0000256" key="5">
    <source>
        <dbReference type="ARBA" id="ARBA00022500"/>
    </source>
</evidence>
<dbReference type="InterPro" id="IPR051469">
    <property type="entry name" value="FliN/MopA/SpaO"/>
</dbReference>
<proteinExistence type="inferred from homology"/>
<reference evidence="11" key="1">
    <citation type="journal article" date="2020" name="mSystems">
        <title>Genome- and Community-Level Interaction Insights into Carbon Utilization and Element Cycling Functions of Hydrothermarchaeota in Hydrothermal Sediment.</title>
        <authorList>
            <person name="Zhou Z."/>
            <person name="Liu Y."/>
            <person name="Xu W."/>
            <person name="Pan J."/>
            <person name="Luo Z.H."/>
            <person name="Li M."/>
        </authorList>
    </citation>
    <scope>NUCLEOTIDE SEQUENCE [LARGE SCALE GENOMIC DNA]</scope>
    <source>
        <strain evidence="11">HyVt-507</strain>
    </source>
</reference>
<dbReference type="InterPro" id="IPR001543">
    <property type="entry name" value="FliN-like_C"/>
</dbReference>
<dbReference type="InterPro" id="IPR028051">
    <property type="entry name" value="CheX-like_dom"/>
</dbReference>
<evidence type="ECO:0000256" key="6">
    <source>
        <dbReference type="ARBA" id="ARBA00022779"/>
    </source>
</evidence>
<evidence type="ECO:0000256" key="3">
    <source>
        <dbReference type="ARBA" id="ARBA00021897"/>
    </source>
</evidence>
<dbReference type="GO" id="GO:0003774">
    <property type="term" value="F:cytoskeletal motor activity"/>
    <property type="evidence" value="ECO:0007669"/>
    <property type="project" value="InterPro"/>
</dbReference>
<keyword evidence="4" id="KW-1003">Cell membrane</keyword>
<dbReference type="GO" id="GO:0005886">
    <property type="term" value="C:plasma membrane"/>
    <property type="evidence" value="ECO:0007669"/>
    <property type="project" value="UniProtKB-SubCell"/>
</dbReference>
<evidence type="ECO:0000259" key="10">
    <source>
        <dbReference type="Pfam" id="PF13690"/>
    </source>
</evidence>
<protein>
    <recommendedName>
        <fullName evidence="3">Flagellar motor switch protein FliN</fullName>
    </recommendedName>
</protein>
<evidence type="ECO:0000256" key="8">
    <source>
        <dbReference type="ARBA" id="ARBA00025044"/>
    </source>
</evidence>
<dbReference type="InterPro" id="IPR036429">
    <property type="entry name" value="SpoA-like_sf"/>
</dbReference>
<dbReference type="GO" id="GO:0006935">
    <property type="term" value="P:chemotaxis"/>
    <property type="evidence" value="ECO:0007669"/>
    <property type="project" value="UniProtKB-KW"/>
</dbReference>
<dbReference type="Pfam" id="PF01052">
    <property type="entry name" value="FliMN_C"/>
    <property type="match status" value="1"/>
</dbReference>
<keyword evidence="11" id="KW-0969">Cilium</keyword>
<comment type="caution">
    <text evidence="11">The sequence shown here is derived from an EMBL/GenBank/DDBJ whole genome shotgun (WGS) entry which is preliminary data.</text>
</comment>
<dbReference type="InterPro" id="IPR028976">
    <property type="entry name" value="CheC-like_sf"/>
</dbReference>
<dbReference type="SUPFAM" id="SSF103039">
    <property type="entry name" value="CheC-like"/>
    <property type="match status" value="1"/>
</dbReference>
<feature type="domain" description="Flagellar motor switch protein FliN-like C-terminal" evidence="9">
    <location>
        <begin position="210"/>
        <end position="279"/>
    </location>
</feature>
<keyword evidence="7" id="KW-0472">Membrane</keyword>
<dbReference type="AlphaFoldDB" id="A0A7C3C056"/>
<evidence type="ECO:0000256" key="1">
    <source>
        <dbReference type="ARBA" id="ARBA00004413"/>
    </source>
</evidence>
<dbReference type="PANTHER" id="PTHR43484">
    <property type="match status" value="1"/>
</dbReference>
<evidence type="ECO:0000259" key="9">
    <source>
        <dbReference type="Pfam" id="PF01052"/>
    </source>
</evidence>
<evidence type="ECO:0000256" key="7">
    <source>
        <dbReference type="ARBA" id="ARBA00023136"/>
    </source>
</evidence>
<dbReference type="Proteomes" id="UP000886390">
    <property type="component" value="Unassembled WGS sequence"/>
</dbReference>
<dbReference type="Gene3D" id="2.30.330.10">
    <property type="entry name" value="SpoA-like"/>
    <property type="match status" value="1"/>
</dbReference>
<accession>A0A7C3C056</accession>
<dbReference type="EMBL" id="DRNH01000205">
    <property type="protein sequence ID" value="HFB53839.1"/>
    <property type="molecule type" value="Genomic_DNA"/>
</dbReference>
<comment type="subcellular location">
    <subcellularLocation>
        <location evidence="1">Cell membrane</location>
        <topology evidence="1">Peripheral membrane protein</topology>
        <orientation evidence="1">Cytoplasmic side</orientation>
    </subcellularLocation>
</comment>
<keyword evidence="5" id="KW-0145">Chemotaxis</keyword>
<dbReference type="GO" id="GO:0071973">
    <property type="term" value="P:bacterial-type flagellum-dependent cell motility"/>
    <property type="evidence" value="ECO:0007669"/>
    <property type="project" value="InterPro"/>
</dbReference>
<evidence type="ECO:0000256" key="4">
    <source>
        <dbReference type="ARBA" id="ARBA00022475"/>
    </source>
</evidence>
<dbReference type="NCBIfam" id="TIGR02480">
    <property type="entry name" value="fliN"/>
    <property type="match status" value="1"/>
</dbReference>
<name>A0A7C3C056_9BACT</name>
<evidence type="ECO:0000313" key="11">
    <source>
        <dbReference type="EMBL" id="HFB53839.1"/>
    </source>
</evidence>
<comment type="function">
    <text evidence="8">FliM is one of three proteins (FliG, FliN, FliM) that forms the rotor-mounted switch complex (C ring), located at the base of the basal body. This complex interacts with the CheY and CheZ chemotaxis proteins, in addition to contacting components of the motor that determine the direction of flagellar rotation.</text>
</comment>
<dbReference type="PRINTS" id="PR00956">
    <property type="entry name" value="FLGMOTORFLIN"/>
</dbReference>
<dbReference type="NCBIfam" id="NF006272">
    <property type="entry name" value="PRK08432.1"/>
    <property type="match status" value="1"/>
</dbReference>
<comment type="similarity">
    <text evidence="2">Belongs to the FliN/MopA/SpaO family.</text>
</comment>
<dbReference type="PANTHER" id="PTHR43484:SF1">
    <property type="entry name" value="FLAGELLAR MOTOR SWITCH PROTEIN FLIN"/>
    <property type="match status" value="1"/>
</dbReference>
<organism evidence="11">
    <name type="scientific">Sulfurimonas autotrophica</name>
    <dbReference type="NCBI Taxonomy" id="202747"/>
    <lineage>
        <taxon>Bacteria</taxon>
        <taxon>Pseudomonadati</taxon>
        <taxon>Campylobacterota</taxon>
        <taxon>Epsilonproteobacteria</taxon>
        <taxon>Campylobacterales</taxon>
        <taxon>Sulfurimonadaceae</taxon>
        <taxon>Sulfurimonas</taxon>
    </lineage>
</organism>
<dbReference type="InterPro" id="IPR012826">
    <property type="entry name" value="FliN"/>
</dbReference>
<dbReference type="InterPro" id="IPR001172">
    <property type="entry name" value="FliN_T3SS_HrcQb"/>
</dbReference>
<dbReference type="SUPFAM" id="SSF101801">
    <property type="entry name" value="Surface presentation of antigens (SPOA)"/>
    <property type="match status" value="1"/>
</dbReference>
<keyword evidence="6" id="KW-0283">Flagellar rotation</keyword>